<proteinExistence type="predicted"/>
<dbReference type="Proteomes" id="UP000424527">
    <property type="component" value="Unassembled WGS sequence"/>
</dbReference>
<evidence type="ECO:0000313" key="3">
    <source>
        <dbReference type="Proteomes" id="UP000424527"/>
    </source>
</evidence>
<gene>
    <name evidence="2" type="ORF">D5F01_LYC04583</name>
</gene>
<feature type="compositionally biased region" description="Basic and acidic residues" evidence="1">
    <location>
        <begin position="108"/>
        <end position="120"/>
    </location>
</feature>
<protein>
    <submittedName>
        <fullName evidence="2">Uncharacterized protein</fullName>
    </submittedName>
</protein>
<keyword evidence="3" id="KW-1185">Reference proteome</keyword>
<sequence length="213" mass="22236">MAPKHALLSSSGPEVGGVKNQGEPRSFSAAPWMLRAGMLAVCSPGNGKRTRRALDGMLARCFVSIGAVLMLMMQSSLAADAEAESMRRAVLPRDPAVPSSNFSSTPRTGDEAGAKDKDVLDGADGDAGAGRGAWSEGKVFAGTRTAVWTETEAEVRAGAGGKVFAETGIMMGTGAWAEVGAEWRPRGAEGGDQQLLPQQQQLHFGYGARRLCL</sequence>
<dbReference type="AlphaFoldDB" id="A0A6G0IWF2"/>
<dbReference type="EMBL" id="REGW02000005">
    <property type="protein sequence ID" value="KAE8295848.1"/>
    <property type="molecule type" value="Genomic_DNA"/>
</dbReference>
<feature type="compositionally biased region" description="Polar residues" evidence="1">
    <location>
        <begin position="98"/>
        <end position="107"/>
    </location>
</feature>
<comment type="caution">
    <text evidence="2">The sequence shown here is derived from an EMBL/GenBank/DDBJ whole genome shotgun (WGS) entry which is preliminary data.</text>
</comment>
<evidence type="ECO:0000256" key="1">
    <source>
        <dbReference type="SAM" id="MobiDB-lite"/>
    </source>
</evidence>
<reference evidence="2 3" key="1">
    <citation type="submission" date="2019-07" db="EMBL/GenBank/DDBJ databases">
        <title>Chromosome genome assembly for large yellow croaker.</title>
        <authorList>
            <person name="Xiao S."/>
        </authorList>
    </citation>
    <scope>NUCLEOTIDE SEQUENCE [LARGE SCALE GENOMIC DNA]</scope>
    <source>
        <strain evidence="2">JMULYC20181020</strain>
        <tissue evidence="2">Muscle</tissue>
    </source>
</reference>
<feature type="region of interest" description="Disordered" evidence="1">
    <location>
        <begin position="92"/>
        <end position="131"/>
    </location>
</feature>
<feature type="region of interest" description="Disordered" evidence="1">
    <location>
        <begin position="1"/>
        <end position="24"/>
    </location>
</feature>
<organism evidence="2 3">
    <name type="scientific">Larimichthys crocea</name>
    <name type="common">Large yellow croaker</name>
    <name type="synonym">Pseudosciaena crocea</name>
    <dbReference type="NCBI Taxonomy" id="215358"/>
    <lineage>
        <taxon>Eukaryota</taxon>
        <taxon>Metazoa</taxon>
        <taxon>Chordata</taxon>
        <taxon>Craniata</taxon>
        <taxon>Vertebrata</taxon>
        <taxon>Euteleostomi</taxon>
        <taxon>Actinopterygii</taxon>
        <taxon>Neopterygii</taxon>
        <taxon>Teleostei</taxon>
        <taxon>Neoteleostei</taxon>
        <taxon>Acanthomorphata</taxon>
        <taxon>Eupercaria</taxon>
        <taxon>Sciaenidae</taxon>
        <taxon>Larimichthys</taxon>
    </lineage>
</organism>
<evidence type="ECO:0000313" key="2">
    <source>
        <dbReference type="EMBL" id="KAE8295848.1"/>
    </source>
</evidence>
<accession>A0A6G0IWF2</accession>
<name>A0A6G0IWF2_LARCR</name>